<keyword evidence="1" id="KW-1133">Transmembrane helix</keyword>
<keyword evidence="1" id="KW-0472">Membrane</keyword>
<protein>
    <submittedName>
        <fullName evidence="2">Uncharacterized protein</fullName>
    </submittedName>
</protein>
<dbReference type="EMBL" id="BK016109">
    <property type="protein sequence ID" value="DAF95530.1"/>
    <property type="molecule type" value="Genomic_DNA"/>
</dbReference>
<organism evidence="2">
    <name type="scientific">Myoviridae sp. ctCo31</name>
    <dbReference type="NCBI Taxonomy" id="2825053"/>
    <lineage>
        <taxon>Viruses</taxon>
        <taxon>Duplodnaviria</taxon>
        <taxon>Heunggongvirae</taxon>
        <taxon>Uroviricota</taxon>
        <taxon>Caudoviricetes</taxon>
    </lineage>
</organism>
<feature type="transmembrane region" description="Helical" evidence="1">
    <location>
        <begin position="16"/>
        <end position="37"/>
    </location>
</feature>
<evidence type="ECO:0000256" key="1">
    <source>
        <dbReference type="SAM" id="Phobius"/>
    </source>
</evidence>
<keyword evidence="1" id="KW-0812">Transmembrane</keyword>
<sequence>MILSSLYFCFNSTANIFWSSKLFLNIIFNMIDFFLFLI</sequence>
<name>A0A8S5UM96_9CAUD</name>
<evidence type="ECO:0000313" key="2">
    <source>
        <dbReference type="EMBL" id="DAF95530.1"/>
    </source>
</evidence>
<proteinExistence type="predicted"/>
<accession>A0A8S5UM96</accession>
<reference evidence="2" key="1">
    <citation type="journal article" date="2021" name="Proc. Natl. Acad. Sci. U.S.A.">
        <title>A Catalog of Tens of Thousands of Viruses from Human Metagenomes Reveals Hidden Associations with Chronic Diseases.</title>
        <authorList>
            <person name="Tisza M.J."/>
            <person name="Buck C.B."/>
        </authorList>
    </citation>
    <scope>NUCLEOTIDE SEQUENCE</scope>
    <source>
        <strain evidence="2">CtCo31</strain>
    </source>
</reference>